<evidence type="ECO:0000256" key="3">
    <source>
        <dbReference type="ARBA" id="ARBA00022989"/>
    </source>
</evidence>
<feature type="region of interest" description="Disordered" evidence="5">
    <location>
        <begin position="1"/>
        <end position="47"/>
    </location>
</feature>
<dbReference type="PANTHER" id="PTHR43427:SF12">
    <property type="entry name" value="CHLORIDE TRANSPORTER"/>
    <property type="match status" value="1"/>
</dbReference>
<feature type="transmembrane region" description="Helical" evidence="6">
    <location>
        <begin position="307"/>
        <end position="326"/>
    </location>
</feature>
<dbReference type="GO" id="GO:0016020">
    <property type="term" value="C:membrane"/>
    <property type="evidence" value="ECO:0007669"/>
    <property type="project" value="UniProtKB-SubCell"/>
</dbReference>
<dbReference type="Proteomes" id="UP000218209">
    <property type="component" value="Unassembled WGS sequence"/>
</dbReference>
<evidence type="ECO:0000256" key="2">
    <source>
        <dbReference type="ARBA" id="ARBA00022692"/>
    </source>
</evidence>
<dbReference type="PANTHER" id="PTHR43427">
    <property type="entry name" value="CHLORIDE CHANNEL PROTEIN CLC-E"/>
    <property type="match status" value="1"/>
</dbReference>
<accession>A0A1X6PBU2</accession>
<dbReference type="Pfam" id="PF00654">
    <property type="entry name" value="Voltage_CLC"/>
    <property type="match status" value="1"/>
</dbReference>
<keyword evidence="4 6" id="KW-0472">Membrane</keyword>
<comment type="subcellular location">
    <subcellularLocation>
        <location evidence="1">Membrane</location>
        <topology evidence="1">Multi-pass membrane protein</topology>
    </subcellularLocation>
</comment>
<evidence type="ECO:0000256" key="5">
    <source>
        <dbReference type="SAM" id="MobiDB-lite"/>
    </source>
</evidence>
<feature type="transmembrane region" description="Helical" evidence="6">
    <location>
        <begin position="215"/>
        <end position="235"/>
    </location>
</feature>
<proteinExistence type="predicted"/>
<protein>
    <recommendedName>
        <fullName evidence="9">Chloride channel protein</fullName>
    </recommendedName>
</protein>
<dbReference type="EMBL" id="KV918814">
    <property type="protein sequence ID" value="OSX78332.1"/>
    <property type="molecule type" value="Genomic_DNA"/>
</dbReference>
<feature type="transmembrane region" description="Helical" evidence="6">
    <location>
        <begin position="69"/>
        <end position="94"/>
    </location>
</feature>
<feature type="compositionally biased region" description="Gly residues" evidence="5">
    <location>
        <begin position="17"/>
        <end position="41"/>
    </location>
</feature>
<name>A0A1X6PBU2_PORUM</name>
<sequence length="585" mass="59950">MPPTTYGAVGGDSANGSGSGANGNGGGSPNGQGARAGGRGMHGAPSSSALSMASTLAADEPEESIMRRLLIGVVVGVFCGVAAWIYYSILELLLDLFWEKLPEGLIKAFPGIPSSLYWLWIPVTGMMFASMVGISIYFLGFPGDLGYTVNCVHELGYVPMGHAPSMIVSSQASILAGGSLGPEAPLVAICASIAGWVSMVLFGVSGRKRLRAHTLSGMACALAAFFGVPLGGSLFALEINHRLGFEYYEHAVVAVASGSTCLVVFRWLAGLAIAPIWNVTPAGGGEVGVGAEVGAELAHLGDSSAELVVIGLAFGLLGAGVAWVFATVHAAIGRSVGRLGLTGKDIPLSLIGGAFICFFAVLVPQSAFWGEFEMQTIATLGKAPLAHLWPAGGLTNFTIDTPLNLVILGIVKLLAISFTVHGGFRGGYIFPAMAAGAAFGRAVSLLLPVPPAIAVLCTAAGVTVAITRTVFATTIILTALSGEVNAASPVLAASLGAAFATFYMPFIGSQRAREDRFDAQIHYRTFEGTWDDSLPAAVAKDGSTNGGAPPPGDVEAGPAGARRSRLRDSSPASDVTVEPRESTPL</sequence>
<dbReference type="SUPFAM" id="SSF81340">
    <property type="entry name" value="Clc chloride channel"/>
    <property type="match status" value="1"/>
</dbReference>
<dbReference type="CDD" id="cd00400">
    <property type="entry name" value="Voltage_gated_ClC"/>
    <property type="match status" value="1"/>
</dbReference>
<feature type="transmembrane region" description="Helical" evidence="6">
    <location>
        <begin position="403"/>
        <end position="422"/>
    </location>
</feature>
<evidence type="ECO:0000256" key="4">
    <source>
        <dbReference type="ARBA" id="ARBA00023136"/>
    </source>
</evidence>
<feature type="region of interest" description="Disordered" evidence="5">
    <location>
        <begin position="534"/>
        <end position="585"/>
    </location>
</feature>
<dbReference type="InterPro" id="IPR001807">
    <property type="entry name" value="ClC"/>
</dbReference>
<dbReference type="PRINTS" id="PR00762">
    <property type="entry name" value="CLCHANNEL"/>
</dbReference>
<reference evidence="7 8" key="1">
    <citation type="submission" date="2017-03" db="EMBL/GenBank/DDBJ databases">
        <title>WGS assembly of Porphyra umbilicalis.</title>
        <authorList>
            <person name="Brawley S.H."/>
            <person name="Blouin N.A."/>
            <person name="Ficko-Blean E."/>
            <person name="Wheeler G.L."/>
            <person name="Lohr M."/>
            <person name="Goodson H.V."/>
            <person name="Jenkins J.W."/>
            <person name="Blaby-Haas C.E."/>
            <person name="Helliwell K.E."/>
            <person name="Chan C."/>
            <person name="Marriage T."/>
            <person name="Bhattacharya D."/>
            <person name="Klein A.S."/>
            <person name="Badis Y."/>
            <person name="Brodie J."/>
            <person name="Cao Y."/>
            <person name="Collen J."/>
            <person name="Dittami S.M."/>
            <person name="Gachon C.M."/>
            <person name="Green B.R."/>
            <person name="Karpowicz S."/>
            <person name="Kim J.W."/>
            <person name="Kudahl U."/>
            <person name="Lin S."/>
            <person name="Michel G."/>
            <person name="Mittag M."/>
            <person name="Olson B.J."/>
            <person name="Pangilinan J."/>
            <person name="Peng Y."/>
            <person name="Qiu H."/>
            <person name="Shu S."/>
            <person name="Singer J.T."/>
            <person name="Smith A.G."/>
            <person name="Sprecher B.N."/>
            <person name="Wagner V."/>
            <person name="Wang W."/>
            <person name="Wang Z.-Y."/>
            <person name="Yan J."/>
            <person name="Yarish C."/>
            <person name="Zoeuner-Riek S."/>
            <person name="Zhuang Y."/>
            <person name="Zou Y."/>
            <person name="Lindquist E.A."/>
            <person name="Grimwood J."/>
            <person name="Barry K."/>
            <person name="Rokhsar D.S."/>
            <person name="Schmutz J."/>
            <person name="Stiller J.W."/>
            <person name="Grossman A.R."/>
            <person name="Prochnik S.E."/>
        </authorList>
    </citation>
    <scope>NUCLEOTIDE SEQUENCE [LARGE SCALE GENOMIC DNA]</scope>
    <source>
        <strain evidence="7">4086291</strain>
    </source>
</reference>
<dbReference type="OrthoDB" id="4564at2759"/>
<dbReference type="AlphaFoldDB" id="A0A1X6PBU2"/>
<gene>
    <name evidence="7" type="ORF">BU14_0111s0001</name>
</gene>
<feature type="transmembrane region" description="Helical" evidence="6">
    <location>
        <begin position="115"/>
        <end position="139"/>
    </location>
</feature>
<dbReference type="InterPro" id="IPR050368">
    <property type="entry name" value="ClC-type_chloride_channel"/>
</dbReference>
<feature type="transmembrane region" description="Helical" evidence="6">
    <location>
        <begin position="486"/>
        <end position="506"/>
    </location>
</feature>
<dbReference type="Gene3D" id="1.10.3080.10">
    <property type="entry name" value="Clc chloride channel"/>
    <property type="match status" value="1"/>
</dbReference>
<keyword evidence="2 6" id="KW-0812">Transmembrane</keyword>
<keyword evidence="8" id="KW-1185">Reference proteome</keyword>
<evidence type="ECO:0000256" key="6">
    <source>
        <dbReference type="SAM" id="Phobius"/>
    </source>
</evidence>
<feature type="transmembrane region" description="Helical" evidence="6">
    <location>
        <begin position="184"/>
        <end position="203"/>
    </location>
</feature>
<evidence type="ECO:0000313" key="8">
    <source>
        <dbReference type="Proteomes" id="UP000218209"/>
    </source>
</evidence>
<evidence type="ECO:0000313" key="7">
    <source>
        <dbReference type="EMBL" id="OSX78332.1"/>
    </source>
</evidence>
<feature type="transmembrane region" description="Helical" evidence="6">
    <location>
        <begin position="346"/>
        <end position="364"/>
    </location>
</feature>
<dbReference type="InterPro" id="IPR014743">
    <property type="entry name" value="Cl-channel_core"/>
</dbReference>
<dbReference type="GO" id="GO:0015108">
    <property type="term" value="F:chloride transmembrane transporter activity"/>
    <property type="evidence" value="ECO:0007669"/>
    <property type="project" value="InterPro"/>
</dbReference>
<feature type="transmembrane region" description="Helical" evidence="6">
    <location>
        <begin position="454"/>
        <end position="480"/>
    </location>
</feature>
<organism evidence="7 8">
    <name type="scientific">Porphyra umbilicalis</name>
    <name type="common">Purple laver</name>
    <name type="synonym">Red alga</name>
    <dbReference type="NCBI Taxonomy" id="2786"/>
    <lineage>
        <taxon>Eukaryota</taxon>
        <taxon>Rhodophyta</taxon>
        <taxon>Bangiophyceae</taxon>
        <taxon>Bangiales</taxon>
        <taxon>Bangiaceae</taxon>
        <taxon>Porphyra</taxon>
    </lineage>
</organism>
<evidence type="ECO:0000256" key="1">
    <source>
        <dbReference type="ARBA" id="ARBA00004141"/>
    </source>
</evidence>
<evidence type="ECO:0008006" key="9">
    <source>
        <dbReference type="Google" id="ProtNLM"/>
    </source>
</evidence>
<keyword evidence="3 6" id="KW-1133">Transmembrane helix</keyword>